<evidence type="ECO:0000313" key="2">
    <source>
        <dbReference type="Proteomes" id="UP000215914"/>
    </source>
</evidence>
<reference evidence="1" key="2">
    <citation type="submission" date="2020-06" db="EMBL/GenBank/DDBJ databases">
        <title>Helianthus annuus Genome sequencing and assembly Release 2.</title>
        <authorList>
            <person name="Gouzy J."/>
            <person name="Langlade N."/>
            <person name="Munos S."/>
        </authorList>
    </citation>
    <scope>NUCLEOTIDE SEQUENCE</scope>
    <source>
        <tissue evidence="1">Leaves</tissue>
    </source>
</reference>
<sequence>MFCNLLGLIGSHQLSGDRFRDRGKWKITLMKHKWWWWSSRRRFRLISSPLERW</sequence>
<dbReference type="Gramene" id="mRNA:HanXRQr2_Chr01g0020621">
    <property type="protein sequence ID" value="mRNA:HanXRQr2_Chr01g0020621"/>
    <property type="gene ID" value="HanXRQr2_Chr01g0020621"/>
</dbReference>
<reference evidence="1" key="1">
    <citation type="journal article" date="2017" name="Nature">
        <title>The sunflower genome provides insights into oil metabolism, flowering and Asterid evolution.</title>
        <authorList>
            <person name="Badouin H."/>
            <person name="Gouzy J."/>
            <person name="Grassa C.J."/>
            <person name="Murat F."/>
            <person name="Staton S.E."/>
            <person name="Cottret L."/>
            <person name="Lelandais-Briere C."/>
            <person name="Owens G.L."/>
            <person name="Carrere S."/>
            <person name="Mayjonade B."/>
            <person name="Legrand L."/>
            <person name="Gill N."/>
            <person name="Kane N.C."/>
            <person name="Bowers J.E."/>
            <person name="Hubner S."/>
            <person name="Bellec A."/>
            <person name="Berard A."/>
            <person name="Berges H."/>
            <person name="Blanchet N."/>
            <person name="Boniface M.C."/>
            <person name="Brunel D."/>
            <person name="Catrice O."/>
            <person name="Chaidir N."/>
            <person name="Claudel C."/>
            <person name="Donnadieu C."/>
            <person name="Faraut T."/>
            <person name="Fievet G."/>
            <person name="Helmstetter N."/>
            <person name="King M."/>
            <person name="Knapp S.J."/>
            <person name="Lai Z."/>
            <person name="Le Paslier M.C."/>
            <person name="Lippi Y."/>
            <person name="Lorenzon L."/>
            <person name="Mandel J.R."/>
            <person name="Marage G."/>
            <person name="Marchand G."/>
            <person name="Marquand E."/>
            <person name="Bret-Mestries E."/>
            <person name="Morien E."/>
            <person name="Nambeesan S."/>
            <person name="Nguyen T."/>
            <person name="Pegot-Espagnet P."/>
            <person name="Pouilly N."/>
            <person name="Raftis F."/>
            <person name="Sallet E."/>
            <person name="Schiex T."/>
            <person name="Thomas J."/>
            <person name="Vandecasteele C."/>
            <person name="Vares D."/>
            <person name="Vear F."/>
            <person name="Vautrin S."/>
            <person name="Crespi M."/>
            <person name="Mangin B."/>
            <person name="Burke J.M."/>
            <person name="Salse J."/>
            <person name="Munos S."/>
            <person name="Vincourt P."/>
            <person name="Rieseberg L.H."/>
            <person name="Langlade N.B."/>
        </authorList>
    </citation>
    <scope>NUCLEOTIDE SEQUENCE</scope>
    <source>
        <tissue evidence="1">Leaves</tissue>
    </source>
</reference>
<accession>A0A9K3P4E0</accession>
<name>A0A9K3P4E0_HELAN</name>
<protein>
    <submittedName>
        <fullName evidence="1">Uncharacterized protein</fullName>
    </submittedName>
</protein>
<dbReference type="AlphaFoldDB" id="A0A9K3P4E0"/>
<evidence type="ECO:0000313" key="1">
    <source>
        <dbReference type="EMBL" id="KAF5821933.1"/>
    </source>
</evidence>
<proteinExistence type="predicted"/>
<organism evidence="1 2">
    <name type="scientific">Helianthus annuus</name>
    <name type="common">Common sunflower</name>
    <dbReference type="NCBI Taxonomy" id="4232"/>
    <lineage>
        <taxon>Eukaryota</taxon>
        <taxon>Viridiplantae</taxon>
        <taxon>Streptophyta</taxon>
        <taxon>Embryophyta</taxon>
        <taxon>Tracheophyta</taxon>
        <taxon>Spermatophyta</taxon>
        <taxon>Magnoliopsida</taxon>
        <taxon>eudicotyledons</taxon>
        <taxon>Gunneridae</taxon>
        <taxon>Pentapetalae</taxon>
        <taxon>asterids</taxon>
        <taxon>campanulids</taxon>
        <taxon>Asterales</taxon>
        <taxon>Asteraceae</taxon>
        <taxon>Asteroideae</taxon>
        <taxon>Heliantheae alliance</taxon>
        <taxon>Heliantheae</taxon>
        <taxon>Helianthus</taxon>
    </lineage>
</organism>
<comment type="caution">
    <text evidence="1">The sequence shown here is derived from an EMBL/GenBank/DDBJ whole genome shotgun (WGS) entry which is preliminary data.</text>
</comment>
<keyword evidence="2" id="KW-1185">Reference proteome</keyword>
<dbReference type="EMBL" id="MNCJ02000316">
    <property type="protein sequence ID" value="KAF5821933.1"/>
    <property type="molecule type" value="Genomic_DNA"/>
</dbReference>
<dbReference type="Proteomes" id="UP000215914">
    <property type="component" value="Unassembled WGS sequence"/>
</dbReference>
<gene>
    <name evidence="1" type="ORF">HanXRQr2_Chr01g0020621</name>
</gene>